<organism evidence="1 2">
    <name type="scientific">Purpureocillium lilacinum</name>
    <name type="common">Paecilomyces lilacinus</name>
    <dbReference type="NCBI Taxonomy" id="33203"/>
    <lineage>
        <taxon>Eukaryota</taxon>
        <taxon>Fungi</taxon>
        <taxon>Dikarya</taxon>
        <taxon>Ascomycota</taxon>
        <taxon>Pezizomycotina</taxon>
        <taxon>Sordariomycetes</taxon>
        <taxon>Hypocreomycetidae</taxon>
        <taxon>Hypocreales</taxon>
        <taxon>Ophiocordycipitaceae</taxon>
        <taxon>Purpureocillium</taxon>
    </lineage>
</organism>
<name>A0ACC4DKJ3_PURLI</name>
<evidence type="ECO:0000313" key="1">
    <source>
        <dbReference type="EMBL" id="KAL3956623.1"/>
    </source>
</evidence>
<dbReference type="EMBL" id="JBGNUJ010000008">
    <property type="protein sequence ID" value="KAL3956623.1"/>
    <property type="molecule type" value="Genomic_DNA"/>
</dbReference>
<accession>A0ACC4DKJ3</accession>
<comment type="caution">
    <text evidence="1">The sequence shown here is derived from an EMBL/GenBank/DDBJ whole genome shotgun (WGS) entry which is preliminary data.</text>
</comment>
<dbReference type="Proteomes" id="UP001638806">
    <property type="component" value="Unassembled WGS sequence"/>
</dbReference>
<protein>
    <submittedName>
        <fullName evidence="1">Uncharacterized protein</fullName>
    </submittedName>
</protein>
<gene>
    <name evidence="1" type="ORF">ACCO45_009469</name>
</gene>
<proteinExistence type="predicted"/>
<sequence>MPATMIKCAICGIVYTSTQPGCPYASVHYGMRPSAPTKPAPKRQPNMGNKSLY</sequence>
<reference evidence="1" key="1">
    <citation type="submission" date="2024-12" db="EMBL/GenBank/DDBJ databases">
        <title>Comparative genomics and development of molecular markers within Purpureocillium lilacinum and among Purpureocillium species.</title>
        <authorList>
            <person name="Yeh Z.-Y."/>
            <person name="Ni N.-T."/>
            <person name="Lo P.-H."/>
            <person name="Mushyakhwo K."/>
            <person name="Lin C.-F."/>
            <person name="Nai Y.-S."/>
        </authorList>
    </citation>
    <scope>NUCLEOTIDE SEQUENCE</scope>
    <source>
        <strain evidence="1">NCHU-NPUST-175</strain>
    </source>
</reference>
<keyword evidence="2" id="KW-1185">Reference proteome</keyword>
<evidence type="ECO:0000313" key="2">
    <source>
        <dbReference type="Proteomes" id="UP001638806"/>
    </source>
</evidence>